<proteinExistence type="predicted"/>
<dbReference type="Proteomes" id="UP000324800">
    <property type="component" value="Unassembled WGS sequence"/>
</dbReference>
<dbReference type="EMBL" id="SNRW01003314">
    <property type="protein sequence ID" value="KAA6390174.1"/>
    <property type="molecule type" value="Genomic_DNA"/>
</dbReference>
<name>A0A5J4W5B9_9EUKA</name>
<comment type="caution">
    <text evidence="2">The sequence shown here is derived from an EMBL/GenBank/DDBJ whole genome shotgun (WGS) entry which is preliminary data.</text>
</comment>
<dbReference type="AlphaFoldDB" id="A0A5J4W5B9"/>
<accession>A0A5J4W5B9</accession>
<feature type="region of interest" description="Disordered" evidence="1">
    <location>
        <begin position="59"/>
        <end position="82"/>
    </location>
</feature>
<evidence type="ECO:0000313" key="2">
    <source>
        <dbReference type="EMBL" id="KAA6390174.1"/>
    </source>
</evidence>
<sequence length="100" mass="11845">MEWINDVNCPCVLSVLSVLSHKLNRSEICHQPQCHKFESWINDVNCPCVHGVHGGQSYKSPQNHQPYLPYMPQNRQDKTRQKNIRRLKLMDRWTDGQMDR</sequence>
<evidence type="ECO:0000256" key="1">
    <source>
        <dbReference type="SAM" id="MobiDB-lite"/>
    </source>
</evidence>
<protein>
    <submittedName>
        <fullName evidence="2">Uncharacterized protein</fullName>
    </submittedName>
</protein>
<gene>
    <name evidence="2" type="ORF">EZS28_014299</name>
</gene>
<organism evidence="2 3">
    <name type="scientific">Streblomastix strix</name>
    <dbReference type="NCBI Taxonomy" id="222440"/>
    <lineage>
        <taxon>Eukaryota</taxon>
        <taxon>Metamonada</taxon>
        <taxon>Preaxostyla</taxon>
        <taxon>Oxymonadida</taxon>
        <taxon>Streblomastigidae</taxon>
        <taxon>Streblomastix</taxon>
    </lineage>
</organism>
<reference evidence="2 3" key="1">
    <citation type="submission" date="2019-03" db="EMBL/GenBank/DDBJ databases">
        <title>Single cell metagenomics reveals metabolic interactions within the superorganism composed of flagellate Streblomastix strix and complex community of Bacteroidetes bacteria on its surface.</title>
        <authorList>
            <person name="Treitli S.C."/>
            <person name="Kolisko M."/>
            <person name="Husnik F."/>
            <person name="Keeling P."/>
            <person name="Hampl V."/>
        </authorList>
    </citation>
    <scope>NUCLEOTIDE SEQUENCE [LARGE SCALE GENOMIC DNA]</scope>
    <source>
        <strain evidence="2">ST1C</strain>
    </source>
</reference>
<evidence type="ECO:0000313" key="3">
    <source>
        <dbReference type="Proteomes" id="UP000324800"/>
    </source>
</evidence>